<gene>
    <name evidence="1" type="ORF">IPV69_05900</name>
</gene>
<evidence type="ECO:0000313" key="1">
    <source>
        <dbReference type="EMBL" id="QOV90892.1"/>
    </source>
</evidence>
<evidence type="ECO:0000313" key="2">
    <source>
        <dbReference type="Proteomes" id="UP000593765"/>
    </source>
</evidence>
<dbReference type="InterPro" id="IPR012334">
    <property type="entry name" value="Pectin_lyas_fold"/>
</dbReference>
<accession>A0A7M2X0F2</accession>
<dbReference type="EMBL" id="CP063458">
    <property type="protein sequence ID" value="QOV90892.1"/>
    <property type="molecule type" value="Genomic_DNA"/>
</dbReference>
<evidence type="ECO:0008006" key="3">
    <source>
        <dbReference type="Google" id="ProtNLM"/>
    </source>
</evidence>
<dbReference type="KEGG" id="hbs:IPV69_05900"/>
<sequence length="467" mass="48938">MATRKYTIDVLDDAGQEVKRVFTAQPKVGESPVSAELAAVLDAAFRPVPAPAPTPAPEPGTVTPPPPVSPPIVTPPVVVLPPPVVVPPRPAGIHVSQGDNWAEAVRSAKPGDTVWLAAGGVWTTQLADTALRLKGVTIAAYGDGPAPLITVNKGSALTLWRAIELVINGIRFSARQPTAQGVRLLGCEVTVLNGCEITGFTIGLAAEAFGANRGKALNMVNCDVHDNYSQTGDDSHGVYVDACDGIQVRGGRYHHNGWRESQPAGASRMRNHNLYITGESRQLSVTEARISAACSHGLQARCGGQIVGNQFIDNPIHMSFGLVNGAGPIVPGGVTGKITRNLFLGERPLGSDVGVIERRGWAIEASNVKEAEISGNVFANNGPANPQASQAAIKLDLCRLTGKDASTPHPQAKQVIKIGKLAIFENSCTWPSNAPGGPVWVGAACDELRQQSSWPAVDVAAVRASVR</sequence>
<dbReference type="SUPFAM" id="SSF51126">
    <property type="entry name" value="Pectin lyase-like"/>
    <property type="match status" value="1"/>
</dbReference>
<organism evidence="1 2">
    <name type="scientific">Humisphaera borealis</name>
    <dbReference type="NCBI Taxonomy" id="2807512"/>
    <lineage>
        <taxon>Bacteria</taxon>
        <taxon>Pseudomonadati</taxon>
        <taxon>Planctomycetota</taxon>
        <taxon>Phycisphaerae</taxon>
        <taxon>Tepidisphaerales</taxon>
        <taxon>Tepidisphaeraceae</taxon>
        <taxon>Humisphaera</taxon>
    </lineage>
</organism>
<keyword evidence="2" id="KW-1185">Reference proteome</keyword>
<dbReference type="InterPro" id="IPR011050">
    <property type="entry name" value="Pectin_lyase_fold/virulence"/>
</dbReference>
<reference evidence="1 2" key="1">
    <citation type="submission" date="2020-10" db="EMBL/GenBank/DDBJ databases">
        <title>Wide distribution of Phycisphaera-like planctomycetes from WD2101 soil group in peatlands and genome analysis of the first cultivated representative.</title>
        <authorList>
            <person name="Dedysh S.N."/>
            <person name="Beletsky A.V."/>
            <person name="Ivanova A."/>
            <person name="Kulichevskaya I.S."/>
            <person name="Suzina N.E."/>
            <person name="Philippov D.A."/>
            <person name="Rakitin A.L."/>
            <person name="Mardanov A.V."/>
            <person name="Ravin N.V."/>
        </authorList>
    </citation>
    <scope>NUCLEOTIDE SEQUENCE [LARGE SCALE GENOMIC DNA]</scope>
    <source>
        <strain evidence="1 2">M1803</strain>
    </source>
</reference>
<name>A0A7M2X0F2_9BACT</name>
<dbReference type="AlphaFoldDB" id="A0A7M2X0F2"/>
<proteinExistence type="predicted"/>
<dbReference type="RefSeq" id="WP_206293996.1">
    <property type="nucleotide sequence ID" value="NZ_CP063458.1"/>
</dbReference>
<dbReference type="Gene3D" id="2.160.20.10">
    <property type="entry name" value="Single-stranded right-handed beta-helix, Pectin lyase-like"/>
    <property type="match status" value="1"/>
</dbReference>
<protein>
    <recommendedName>
        <fullName evidence="3">Right handed beta helix domain-containing protein</fullName>
    </recommendedName>
</protein>
<dbReference type="Proteomes" id="UP000593765">
    <property type="component" value="Chromosome"/>
</dbReference>